<protein>
    <recommendedName>
        <fullName evidence="3">Terpene synthase</fullName>
    </recommendedName>
</protein>
<comment type="caution">
    <text evidence="1">The sequence shown here is derived from an EMBL/GenBank/DDBJ whole genome shotgun (WGS) entry which is preliminary data.</text>
</comment>
<dbReference type="InterPro" id="IPR008949">
    <property type="entry name" value="Isoprenoid_synthase_dom_sf"/>
</dbReference>
<organism evidence="1 2">
    <name type="scientific">Clonostachys byssicola</name>
    <dbReference type="NCBI Taxonomy" id="160290"/>
    <lineage>
        <taxon>Eukaryota</taxon>
        <taxon>Fungi</taxon>
        <taxon>Dikarya</taxon>
        <taxon>Ascomycota</taxon>
        <taxon>Pezizomycotina</taxon>
        <taxon>Sordariomycetes</taxon>
        <taxon>Hypocreomycetidae</taxon>
        <taxon>Hypocreales</taxon>
        <taxon>Bionectriaceae</taxon>
        <taxon>Clonostachys</taxon>
    </lineage>
</organism>
<dbReference type="Proteomes" id="UP000754883">
    <property type="component" value="Unassembled WGS sequence"/>
</dbReference>
<dbReference type="EMBL" id="CABFNO020001350">
    <property type="protein sequence ID" value="CAG9982932.1"/>
    <property type="molecule type" value="Genomic_DNA"/>
</dbReference>
<dbReference type="SUPFAM" id="SSF48576">
    <property type="entry name" value="Terpenoid synthases"/>
    <property type="match status" value="1"/>
</dbReference>
<dbReference type="OrthoDB" id="2861623at2759"/>
<proteinExistence type="predicted"/>
<reference evidence="2" key="1">
    <citation type="submission" date="2019-06" db="EMBL/GenBank/DDBJ databases">
        <authorList>
            <person name="Broberg M."/>
        </authorList>
    </citation>
    <scope>NUCLEOTIDE SEQUENCE [LARGE SCALE GENOMIC DNA]</scope>
</reference>
<dbReference type="Gene3D" id="1.10.600.10">
    <property type="entry name" value="Farnesyl Diphosphate Synthase"/>
    <property type="match status" value="1"/>
</dbReference>
<accession>A0A9N9U9M2</accession>
<dbReference type="Pfam" id="PF19086">
    <property type="entry name" value="Terpene_syn_C_2"/>
    <property type="match status" value="1"/>
</dbReference>
<sequence>MLRDILARWYPFAEWNKLRAVALFCVWLFVWDDEIDMSEGQFHGDFEKAQANFQSTLEFTRWALGLDSSESQQPDEEVGEGIPCSTITRGLFGAFGALFRQDAAQETKERLYREIEFYIGQVAKEHGVNIRRQILSTDDYLDIRLGTSGSYTLTAFLDYTTSTSIPSFIMESEEMKSLRYEENIMTILINDIYSLKKEMVPKFPSRMPFSLRVNSLQKYGVLTSMLPIEYNASDHKDLSRIMNQTMTRMEQSSKAFDEAAKELKKMARSGRYDDDTIVEGLSSWIANSRTLLTGCLEYHLKTKRYSMDSYLQSDGTVNLTL</sequence>
<gene>
    <name evidence="1" type="ORF">CBYS24578_00011207</name>
</gene>
<keyword evidence="2" id="KW-1185">Reference proteome</keyword>
<dbReference type="AlphaFoldDB" id="A0A9N9U9M2"/>
<reference evidence="1 2" key="2">
    <citation type="submission" date="2021-10" db="EMBL/GenBank/DDBJ databases">
        <authorList>
            <person name="Piombo E."/>
        </authorList>
    </citation>
    <scope>NUCLEOTIDE SEQUENCE [LARGE SCALE GENOMIC DNA]</scope>
</reference>
<name>A0A9N9U9M2_9HYPO</name>
<evidence type="ECO:0000313" key="1">
    <source>
        <dbReference type="EMBL" id="CAG9982932.1"/>
    </source>
</evidence>
<evidence type="ECO:0008006" key="3">
    <source>
        <dbReference type="Google" id="ProtNLM"/>
    </source>
</evidence>
<evidence type="ECO:0000313" key="2">
    <source>
        <dbReference type="Proteomes" id="UP000754883"/>
    </source>
</evidence>